<dbReference type="InParanoid" id="A0A286US57"/>
<evidence type="ECO:0000313" key="3">
    <source>
        <dbReference type="Proteomes" id="UP000217199"/>
    </source>
</evidence>
<evidence type="ECO:0000256" key="1">
    <source>
        <dbReference type="SAM" id="MobiDB-lite"/>
    </source>
</evidence>
<sequence length="151" mass="17125">MGYGKVWLEIGSVTHAHGFLRTFLNLGRAIHRTCSLLMRSSIEGYKECMYRTFNDHGRNRDEPSSTEESTFRSSVSHIKSNNERTSTLQGSSRIAESTSTIFVTSLDVVFISENLTPSQTFPALATLTAPPRENTASRRHHLPFFWSWLRA</sequence>
<keyword evidence="3" id="KW-1185">Reference proteome</keyword>
<gene>
    <name evidence="2" type="ORF">PNOK_0238500</name>
</gene>
<accession>A0A286US57</accession>
<organism evidence="2 3">
    <name type="scientific">Pyrrhoderma noxium</name>
    <dbReference type="NCBI Taxonomy" id="2282107"/>
    <lineage>
        <taxon>Eukaryota</taxon>
        <taxon>Fungi</taxon>
        <taxon>Dikarya</taxon>
        <taxon>Basidiomycota</taxon>
        <taxon>Agaricomycotina</taxon>
        <taxon>Agaricomycetes</taxon>
        <taxon>Hymenochaetales</taxon>
        <taxon>Hymenochaetaceae</taxon>
        <taxon>Pyrrhoderma</taxon>
    </lineage>
</organism>
<protein>
    <submittedName>
        <fullName evidence="2">Uncharacterized protein</fullName>
    </submittedName>
</protein>
<feature type="compositionally biased region" description="Polar residues" evidence="1">
    <location>
        <begin position="66"/>
        <end position="91"/>
    </location>
</feature>
<comment type="caution">
    <text evidence="2">The sequence shown here is derived from an EMBL/GenBank/DDBJ whole genome shotgun (WGS) entry which is preliminary data.</text>
</comment>
<feature type="region of interest" description="Disordered" evidence="1">
    <location>
        <begin position="56"/>
        <end position="91"/>
    </location>
</feature>
<dbReference type="Proteomes" id="UP000217199">
    <property type="component" value="Unassembled WGS sequence"/>
</dbReference>
<evidence type="ECO:0000313" key="2">
    <source>
        <dbReference type="EMBL" id="PAV22428.1"/>
    </source>
</evidence>
<reference evidence="2 3" key="1">
    <citation type="journal article" date="2017" name="Mol. Ecol.">
        <title>Comparative and population genomic landscape of Phellinus noxius: A hypervariable fungus causing root rot in trees.</title>
        <authorList>
            <person name="Chung C.L."/>
            <person name="Lee T.J."/>
            <person name="Akiba M."/>
            <person name="Lee H.H."/>
            <person name="Kuo T.H."/>
            <person name="Liu D."/>
            <person name="Ke H.M."/>
            <person name="Yokoi T."/>
            <person name="Roa M.B."/>
            <person name="Lu M.J."/>
            <person name="Chang Y.Y."/>
            <person name="Ann P.J."/>
            <person name="Tsai J.N."/>
            <person name="Chen C.Y."/>
            <person name="Tzean S.S."/>
            <person name="Ota Y."/>
            <person name="Hattori T."/>
            <person name="Sahashi N."/>
            <person name="Liou R.F."/>
            <person name="Kikuchi T."/>
            <person name="Tsai I.J."/>
        </authorList>
    </citation>
    <scope>NUCLEOTIDE SEQUENCE [LARGE SCALE GENOMIC DNA]</scope>
    <source>
        <strain evidence="2 3">FFPRI411160</strain>
    </source>
</reference>
<dbReference type="EMBL" id="NBII01000002">
    <property type="protein sequence ID" value="PAV22428.1"/>
    <property type="molecule type" value="Genomic_DNA"/>
</dbReference>
<proteinExistence type="predicted"/>
<dbReference type="AlphaFoldDB" id="A0A286US57"/>
<name>A0A286US57_9AGAM</name>